<evidence type="ECO:0000313" key="3">
    <source>
        <dbReference type="Proteomes" id="UP000317043"/>
    </source>
</evidence>
<organism evidence="2 3">
    <name type="scientific">Stackebrandtia endophytica</name>
    <dbReference type="NCBI Taxonomy" id="1496996"/>
    <lineage>
        <taxon>Bacteria</taxon>
        <taxon>Bacillati</taxon>
        <taxon>Actinomycetota</taxon>
        <taxon>Actinomycetes</taxon>
        <taxon>Glycomycetales</taxon>
        <taxon>Glycomycetaceae</taxon>
        <taxon>Stackebrandtia</taxon>
    </lineage>
</organism>
<keyword evidence="1" id="KW-1133">Transmembrane helix</keyword>
<feature type="transmembrane region" description="Helical" evidence="1">
    <location>
        <begin position="90"/>
        <end position="109"/>
    </location>
</feature>
<dbReference type="InterPro" id="IPR009339">
    <property type="entry name" value="DUF998"/>
</dbReference>
<dbReference type="InParanoid" id="A0A543AXL8"/>
<dbReference type="OrthoDB" id="5191116at2"/>
<dbReference type="RefSeq" id="WP_142040038.1">
    <property type="nucleotide sequence ID" value="NZ_JBHTGS010000001.1"/>
</dbReference>
<gene>
    <name evidence="2" type="ORF">FB566_2882</name>
</gene>
<name>A0A543AXL8_9ACTN</name>
<reference evidence="2 3" key="1">
    <citation type="submission" date="2019-06" db="EMBL/GenBank/DDBJ databases">
        <title>Sequencing the genomes of 1000 actinobacteria strains.</title>
        <authorList>
            <person name="Klenk H.-P."/>
        </authorList>
    </citation>
    <scope>NUCLEOTIDE SEQUENCE [LARGE SCALE GENOMIC DNA]</scope>
    <source>
        <strain evidence="2 3">DSM 45928</strain>
    </source>
</reference>
<protein>
    <submittedName>
        <fullName evidence="2">Uncharacterized protein DUF998</fullName>
    </submittedName>
</protein>
<feature type="transmembrane region" description="Helical" evidence="1">
    <location>
        <begin position="213"/>
        <end position="231"/>
    </location>
</feature>
<sequence>MVPYLLMGVTGVVALTAAWRLRGWKSAAIVGAVAWLPQIAYFGIEVIVGNAVTQPYDPLLQPMSDLGITTCGIDTYPLADRAICSPRHMLMNWTMSVSGTMTAAGALLLRSQFPRGRRVTAAMWLLVVFGVSNTLAGAIPADLGFTWHVLVSIPGMVVQIPALFLMGAALWKDSPRTAAWSHLCGAVAALSLALLMVQPVLELPGGLLQRTLYGAVFLWCTGVAIAVLSGARRR</sequence>
<keyword evidence="1" id="KW-0812">Transmembrane</keyword>
<keyword evidence="1" id="KW-0472">Membrane</keyword>
<feature type="transmembrane region" description="Helical" evidence="1">
    <location>
        <begin position="183"/>
        <end position="201"/>
    </location>
</feature>
<dbReference type="Proteomes" id="UP000317043">
    <property type="component" value="Unassembled WGS sequence"/>
</dbReference>
<feature type="transmembrane region" description="Helical" evidence="1">
    <location>
        <begin position="121"/>
        <end position="139"/>
    </location>
</feature>
<accession>A0A543AXL8</accession>
<proteinExistence type="predicted"/>
<dbReference type="AlphaFoldDB" id="A0A543AXL8"/>
<dbReference type="EMBL" id="VFOW01000001">
    <property type="protein sequence ID" value="TQL77324.1"/>
    <property type="molecule type" value="Genomic_DNA"/>
</dbReference>
<feature type="transmembrane region" description="Helical" evidence="1">
    <location>
        <begin position="145"/>
        <end position="171"/>
    </location>
</feature>
<keyword evidence="3" id="KW-1185">Reference proteome</keyword>
<comment type="caution">
    <text evidence="2">The sequence shown here is derived from an EMBL/GenBank/DDBJ whole genome shotgun (WGS) entry which is preliminary data.</text>
</comment>
<dbReference type="Pfam" id="PF06197">
    <property type="entry name" value="DUF998"/>
    <property type="match status" value="1"/>
</dbReference>
<evidence type="ECO:0000313" key="2">
    <source>
        <dbReference type="EMBL" id="TQL77324.1"/>
    </source>
</evidence>
<evidence type="ECO:0000256" key="1">
    <source>
        <dbReference type="SAM" id="Phobius"/>
    </source>
</evidence>